<keyword evidence="2 7" id="KW-0812">Transmembrane</keyword>
<evidence type="ECO:0000256" key="2">
    <source>
        <dbReference type="ARBA" id="ARBA00022692"/>
    </source>
</evidence>
<dbReference type="STRING" id="1965070.A0A443QSU8"/>
<dbReference type="PANTHER" id="PTHR19229">
    <property type="entry name" value="ATP-BINDING CASSETTE TRANSPORTER SUBFAMILY A ABCA"/>
    <property type="match status" value="1"/>
</dbReference>
<keyword evidence="11" id="KW-1185">Reference proteome</keyword>
<evidence type="ECO:0000256" key="4">
    <source>
        <dbReference type="ARBA" id="ARBA00022840"/>
    </source>
</evidence>
<reference evidence="10" key="2">
    <citation type="submission" date="2018-11" db="EMBL/GenBank/DDBJ databases">
        <title>Trombidioid mite genomics.</title>
        <authorList>
            <person name="Dong X."/>
        </authorList>
    </citation>
    <scope>NUCLEOTIDE SEQUENCE</scope>
    <source>
        <strain evidence="10">UoL-WK</strain>
    </source>
</reference>
<feature type="transmembrane region" description="Helical" evidence="7">
    <location>
        <begin position="724"/>
        <end position="753"/>
    </location>
</feature>
<keyword evidence="4 10" id="KW-0067">ATP-binding</keyword>
<dbReference type="OrthoDB" id="10255969at2759"/>
<dbReference type="EMBL" id="NCKU01004712">
    <property type="protein sequence ID" value="RWS05541.1"/>
    <property type="molecule type" value="Genomic_DNA"/>
</dbReference>
<name>A0A443QSU8_9ACAR</name>
<evidence type="ECO:0000256" key="3">
    <source>
        <dbReference type="ARBA" id="ARBA00022741"/>
    </source>
</evidence>
<keyword evidence="6 7" id="KW-0472">Membrane</keyword>
<accession>A0A443QSU8</accession>
<feature type="transmembrane region" description="Helical" evidence="7">
    <location>
        <begin position="678"/>
        <end position="704"/>
    </location>
</feature>
<dbReference type="InterPro" id="IPR027417">
    <property type="entry name" value="P-loop_NTPase"/>
</dbReference>
<evidence type="ECO:0000313" key="9">
    <source>
        <dbReference type="EMBL" id="RWS05541.1"/>
    </source>
</evidence>
<dbReference type="InterPro" id="IPR056264">
    <property type="entry name" value="R2_ABCA1-4-like"/>
</dbReference>
<evidence type="ECO:0000313" key="11">
    <source>
        <dbReference type="Proteomes" id="UP000285301"/>
    </source>
</evidence>
<feature type="transmembrane region" description="Helical" evidence="7">
    <location>
        <begin position="619"/>
        <end position="645"/>
    </location>
</feature>
<dbReference type="PROSITE" id="PS50893">
    <property type="entry name" value="ABC_TRANSPORTER_2"/>
    <property type="match status" value="2"/>
</dbReference>
<dbReference type="InterPro" id="IPR026082">
    <property type="entry name" value="ABCA"/>
</dbReference>
<dbReference type="InterPro" id="IPR017871">
    <property type="entry name" value="ABC_transporter-like_CS"/>
</dbReference>
<dbReference type="EMBL" id="NCKU01004343">
    <property type="protein sequence ID" value="RWS06092.1"/>
    <property type="molecule type" value="Genomic_DNA"/>
</dbReference>
<dbReference type="PANTHER" id="PTHR19229:SF250">
    <property type="entry name" value="ABC TRANSPORTER DOMAIN-CONTAINING PROTEIN-RELATED"/>
    <property type="match status" value="1"/>
</dbReference>
<feature type="transmembrane region" description="Helical" evidence="7">
    <location>
        <begin position="765"/>
        <end position="786"/>
    </location>
</feature>
<evidence type="ECO:0000259" key="8">
    <source>
        <dbReference type="PROSITE" id="PS50893"/>
    </source>
</evidence>
<dbReference type="SUPFAM" id="SSF52540">
    <property type="entry name" value="P-loop containing nucleoside triphosphate hydrolases"/>
    <property type="match status" value="2"/>
</dbReference>
<dbReference type="PROSITE" id="PS00211">
    <property type="entry name" value="ABC_TRANSPORTER_1"/>
    <property type="match status" value="1"/>
</dbReference>
<feature type="domain" description="ABC transporter" evidence="8">
    <location>
        <begin position="151"/>
        <end position="381"/>
    </location>
</feature>
<feature type="non-terminal residue" evidence="10">
    <location>
        <position position="1"/>
    </location>
</feature>
<evidence type="ECO:0000256" key="5">
    <source>
        <dbReference type="ARBA" id="ARBA00022989"/>
    </source>
</evidence>
<evidence type="ECO:0000313" key="10">
    <source>
        <dbReference type="EMBL" id="RWS06092.1"/>
    </source>
</evidence>
<dbReference type="FunFam" id="3.40.50.300:FF:002470">
    <property type="entry name" value="ABC transporter, putative"/>
    <property type="match status" value="1"/>
</dbReference>
<dbReference type="GO" id="GO:0016020">
    <property type="term" value="C:membrane"/>
    <property type="evidence" value="ECO:0007669"/>
    <property type="project" value="UniProtKB-SubCell"/>
</dbReference>
<dbReference type="InterPro" id="IPR013525">
    <property type="entry name" value="ABC2_TM"/>
</dbReference>
<organism evidence="10 11">
    <name type="scientific">Dinothrombium tinctorium</name>
    <dbReference type="NCBI Taxonomy" id="1965070"/>
    <lineage>
        <taxon>Eukaryota</taxon>
        <taxon>Metazoa</taxon>
        <taxon>Ecdysozoa</taxon>
        <taxon>Arthropoda</taxon>
        <taxon>Chelicerata</taxon>
        <taxon>Arachnida</taxon>
        <taxon>Acari</taxon>
        <taxon>Acariformes</taxon>
        <taxon>Trombidiformes</taxon>
        <taxon>Prostigmata</taxon>
        <taxon>Anystina</taxon>
        <taxon>Parasitengona</taxon>
        <taxon>Trombidioidea</taxon>
        <taxon>Trombidiidae</taxon>
        <taxon>Dinothrombium</taxon>
    </lineage>
</organism>
<keyword evidence="5 7" id="KW-1133">Transmembrane helix</keyword>
<dbReference type="Pfam" id="PF12698">
    <property type="entry name" value="ABC2_membrane_3"/>
    <property type="match status" value="1"/>
</dbReference>
<sequence>PGPEDYQVFLADEKQSEYFHLLLCLIPTPNFSLMLQIFLLLEGAYPSKNNPYALSTFTWSGIFTVAPDYDLLSVGIVMMMSIVACCFWLFILWYFGETWPWQKGIAKPFSFPFRSFGKEENWASDWNVRAETTTHFPEFFENDPDHLKPGVVVKHLKMFFPNRKIALKNINLKLYYGQITVLLGPNGAGKTTFMNIISGMYKPTAKTVFINGFDIAKNSQAALKKVGTCPQNTILYDCFTIEEHIFIFGLLKGFPQNRIGEEVERVMKLLNLMDKRNVNVSSLSGGMKRRLQLAIAIVGGRDILILDEPSSGLDIEARRLLWDLLSSIRDNYLILITTHHMEEADCLADRIVIMCDGEVHCCGSSRFLKRTFNVGYRLRIARKSSKHIEVRQFIEKELNSAEIKDETAHEIIYNVPESENSNLPKLFKELERKSSDLGIESFSINITSLDDAFLQSIAFIMQKKKSTVFTSKDISFGTKSEQSTARIISALLKKRLQPELKKWHIFLQLIAISCIFSAISLSIIHTAVERKGVVIEEWKREMNFSYLGYRNTKGFCYIYDETSDICSEYSKTAIDFGGQSEKIDFDPWKSMEEELREDRLRYEYEKLFGLSVEKRDFSYYYIVWFASKALHSLPVSINILFNTLLRNHTNDRTAKITVSLHTFREQQYRRTFDKIYRFVIDVYTMPWLMIFSFMIVAPFPSIFSTSERISKAKLLQFMSGVKPYIYWITNFTFDFLYLAISFLPFAIILRVFYAKYIIYQDTESSVVTVTILNIFMVLVDVFSKAIDMNSYSLFVLWMFKQICRFSPFWLLAEILIKITKVLGSLPICKALPYTNLRLLCKYYAPFFDICCRYKCGQKCVNEDYNVWFHKIDGVFNELLCLYIIFILSFAIVFALEYKQQWMRKVKKTELKAFSKEDIDVASEREKIDKLVQQRKTNEAKFICHRLSKIYYTHITPDDLLRNIANENLLRNPTQVFASFLAVNQLSFSVQNREVFGLLGVNGAGKSTTFRMLVGDLLPTSGDAFVSSLSLSKDLSLYQQQIGYCPQNDGLFEKLTARETLEFYSNLRGLPHSQMNRIIDQFLSLIDITEFADVESKYYSGGTKRKLAMAVALIGSPAIIFLDEPSSGVDPLARRKLWKAIETYKRLNNGSVILSSHSMDECEALCNRIAILAKGKIKCLGSIQHLKSKFGQGFTVYIKLQRSISDFNAFDEFLKQKWQQAECKDSHLPHVVYHISDSSCSTSSVYETMEQAKNLFNLEDYQVSPTTLEQIFLSFSDASNFKKKA</sequence>
<dbReference type="Pfam" id="PF23321">
    <property type="entry name" value="R1_ABCA1"/>
    <property type="match status" value="2"/>
</dbReference>
<feature type="domain" description="ABC transporter" evidence="8">
    <location>
        <begin position="963"/>
        <end position="1198"/>
    </location>
</feature>
<comment type="caution">
    <text evidence="10">The sequence shown here is derived from an EMBL/GenBank/DDBJ whole genome shotgun (WGS) entry which is preliminary data.</text>
</comment>
<comment type="subcellular location">
    <subcellularLocation>
        <location evidence="1">Membrane</location>
        <topology evidence="1">Multi-pass membrane protein</topology>
    </subcellularLocation>
</comment>
<dbReference type="GO" id="GO:0005319">
    <property type="term" value="F:lipid transporter activity"/>
    <property type="evidence" value="ECO:0007669"/>
    <property type="project" value="TreeGrafter"/>
</dbReference>
<evidence type="ECO:0000256" key="6">
    <source>
        <dbReference type="ARBA" id="ARBA00023136"/>
    </source>
</evidence>
<dbReference type="FunFam" id="3.40.50.300:FF:002275">
    <property type="entry name" value="ATP-binding cassette, subfamily A (ABC1), member 16"/>
    <property type="match status" value="1"/>
</dbReference>
<dbReference type="GO" id="GO:0005524">
    <property type="term" value="F:ATP binding"/>
    <property type="evidence" value="ECO:0007669"/>
    <property type="project" value="UniProtKB-KW"/>
</dbReference>
<dbReference type="CDD" id="cd03263">
    <property type="entry name" value="ABC_subfamily_A"/>
    <property type="match status" value="2"/>
</dbReference>
<dbReference type="InterPro" id="IPR003439">
    <property type="entry name" value="ABC_transporter-like_ATP-bd"/>
</dbReference>
<feature type="transmembrane region" description="Helical" evidence="7">
    <location>
        <begin position="503"/>
        <end position="524"/>
    </location>
</feature>
<protein>
    <submittedName>
        <fullName evidence="10">ATP-binding cassette sub-family A member 1-like protein</fullName>
    </submittedName>
</protein>
<feature type="transmembrane region" description="Helical" evidence="7">
    <location>
        <begin position="75"/>
        <end position="95"/>
    </location>
</feature>
<evidence type="ECO:0000256" key="7">
    <source>
        <dbReference type="SAM" id="Phobius"/>
    </source>
</evidence>
<dbReference type="GO" id="GO:0140359">
    <property type="term" value="F:ABC-type transporter activity"/>
    <property type="evidence" value="ECO:0007669"/>
    <property type="project" value="InterPro"/>
</dbReference>
<keyword evidence="3" id="KW-0547">Nucleotide-binding</keyword>
<feature type="transmembrane region" description="Helical" evidence="7">
    <location>
        <begin position="18"/>
        <end position="40"/>
    </location>
</feature>
<gene>
    <name evidence="10" type="ORF">B4U79_06777</name>
    <name evidence="9" type="ORF">B4U79_13877</name>
</gene>
<proteinExistence type="predicted"/>
<dbReference type="GO" id="GO:0016887">
    <property type="term" value="F:ATP hydrolysis activity"/>
    <property type="evidence" value="ECO:0007669"/>
    <property type="project" value="InterPro"/>
</dbReference>
<dbReference type="Proteomes" id="UP000285301">
    <property type="component" value="Unassembled WGS sequence"/>
</dbReference>
<dbReference type="Gene3D" id="3.40.50.300">
    <property type="entry name" value="P-loop containing nucleotide triphosphate hydrolases"/>
    <property type="match status" value="2"/>
</dbReference>
<dbReference type="Pfam" id="PF00005">
    <property type="entry name" value="ABC_tran"/>
    <property type="match status" value="2"/>
</dbReference>
<feature type="transmembrane region" description="Helical" evidence="7">
    <location>
        <begin position="874"/>
        <end position="897"/>
    </location>
</feature>
<reference evidence="10 11" key="1">
    <citation type="journal article" date="2018" name="Gigascience">
        <title>Genomes of trombidid mites reveal novel predicted allergens and laterally-transferred genes associated with secondary metabolism.</title>
        <authorList>
            <person name="Dong X."/>
            <person name="Chaisiri K."/>
            <person name="Xia D."/>
            <person name="Armstrong S.D."/>
            <person name="Fang Y."/>
            <person name="Donnelly M.J."/>
            <person name="Kadowaki T."/>
            <person name="McGarry J.W."/>
            <person name="Darby A.C."/>
            <person name="Makepeace B.L."/>
        </authorList>
    </citation>
    <scope>NUCLEOTIDE SEQUENCE [LARGE SCALE GENOMIC DNA]</scope>
    <source>
        <strain evidence="10">UoL-WK</strain>
    </source>
</reference>
<evidence type="ECO:0000256" key="1">
    <source>
        <dbReference type="ARBA" id="ARBA00004141"/>
    </source>
</evidence>
<dbReference type="SMART" id="SM00382">
    <property type="entry name" value="AAA"/>
    <property type="match status" value="2"/>
</dbReference>
<dbReference type="InterPro" id="IPR003593">
    <property type="entry name" value="AAA+_ATPase"/>
</dbReference>